<dbReference type="Pfam" id="PF20965">
    <property type="entry name" value="DZF_C"/>
    <property type="match status" value="1"/>
</dbReference>
<dbReference type="Gene3D" id="3.30.460.10">
    <property type="entry name" value="Beta Polymerase, domain 2"/>
    <property type="match status" value="1"/>
</dbReference>
<dbReference type="SUPFAM" id="SSF57667">
    <property type="entry name" value="beta-beta-alpha zinc fingers"/>
    <property type="match status" value="3"/>
</dbReference>
<dbReference type="EMBL" id="JBICBT010000334">
    <property type="protein sequence ID" value="KAL3117276.1"/>
    <property type="molecule type" value="Genomic_DNA"/>
</dbReference>
<dbReference type="Proteomes" id="UP001620626">
    <property type="component" value="Unassembled WGS sequence"/>
</dbReference>
<evidence type="ECO:0000256" key="1">
    <source>
        <dbReference type="SAM" id="MobiDB-lite"/>
    </source>
</evidence>
<proteinExistence type="predicted"/>
<dbReference type="SMART" id="SM00355">
    <property type="entry name" value="ZnF_C2H2"/>
    <property type="match status" value="3"/>
</dbReference>
<dbReference type="FunFam" id="1.10.1410.40:FF:000001">
    <property type="entry name" value="interleukin enhancer-binding factor 3 isoform X1"/>
    <property type="match status" value="1"/>
</dbReference>
<organism evidence="3 4">
    <name type="scientific">Heterodera trifolii</name>
    <dbReference type="NCBI Taxonomy" id="157864"/>
    <lineage>
        <taxon>Eukaryota</taxon>
        <taxon>Metazoa</taxon>
        <taxon>Ecdysozoa</taxon>
        <taxon>Nematoda</taxon>
        <taxon>Chromadorea</taxon>
        <taxon>Rhabditida</taxon>
        <taxon>Tylenchina</taxon>
        <taxon>Tylenchomorpha</taxon>
        <taxon>Tylenchoidea</taxon>
        <taxon>Heteroderidae</taxon>
        <taxon>Heteroderinae</taxon>
        <taxon>Heterodera</taxon>
    </lineage>
</organism>
<gene>
    <name evidence="3" type="ORF">niasHT_007679</name>
</gene>
<dbReference type="Gene3D" id="1.10.1410.40">
    <property type="match status" value="1"/>
</dbReference>
<keyword evidence="4" id="KW-1185">Reference proteome</keyword>
<feature type="region of interest" description="Disordered" evidence="1">
    <location>
        <begin position="614"/>
        <end position="635"/>
    </location>
</feature>
<evidence type="ECO:0000313" key="4">
    <source>
        <dbReference type="Proteomes" id="UP001620626"/>
    </source>
</evidence>
<reference evidence="3 4" key="1">
    <citation type="submission" date="2024-10" db="EMBL/GenBank/DDBJ databases">
        <authorList>
            <person name="Kim D."/>
        </authorList>
    </citation>
    <scope>NUCLEOTIDE SEQUENCE [LARGE SCALE GENOMIC DNA]</scope>
    <source>
        <strain evidence="3">BH-2024</strain>
    </source>
</reference>
<protein>
    <recommendedName>
        <fullName evidence="2">DZF domain-containing protein</fullName>
    </recommendedName>
</protein>
<dbReference type="PROSITE" id="PS00028">
    <property type="entry name" value="ZINC_FINGER_C2H2_1"/>
    <property type="match status" value="2"/>
</dbReference>
<dbReference type="Pfam" id="PF12874">
    <property type="entry name" value="zf-met"/>
    <property type="match status" value="3"/>
</dbReference>
<feature type="compositionally biased region" description="Basic and acidic residues" evidence="1">
    <location>
        <begin position="625"/>
        <end position="635"/>
    </location>
</feature>
<feature type="region of interest" description="Disordered" evidence="1">
    <location>
        <begin position="778"/>
        <end position="843"/>
    </location>
</feature>
<feature type="compositionally biased region" description="Low complexity" evidence="1">
    <location>
        <begin position="813"/>
        <end position="825"/>
    </location>
</feature>
<comment type="caution">
    <text evidence="3">The sequence shown here is derived from an EMBL/GenBank/DDBJ whole genome shotgun (WGS) entry which is preliminary data.</text>
</comment>
<evidence type="ECO:0000313" key="3">
    <source>
        <dbReference type="EMBL" id="KAL3117276.1"/>
    </source>
</evidence>
<dbReference type="PROSITE" id="PS51703">
    <property type="entry name" value="DZF"/>
    <property type="match status" value="1"/>
</dbReference>
<sequence>MFGYQQTQFNYGAYASANGQQQSFINYAQQQNNSATAPVAGNATTNAYAASQYSLAASAYAQYSQAATQQQSVAATYGVQPPPPPPDYSEPNSHWFVSQSASSTTGAYGVIGGGKATGANATSAATGANASHYTGYEAAVYAAASSYLQSKNHAPQPQGNWVNKSSGGNFNKEFRKKRYGLGHQNRDVQQHFCEVCKISCAGQAAYKDHLEGKPHKKKEMAAKNKSTVPTYKGVGFRCEVCELTCSSKDTYDAHIKGQKHQRTVALLRRMGKPVPEQLDVSPAVLTSANAQALGKPIPTVGGNVPLKKVVGVTGTKFVGGTTLTTTGEELKTGGNPANVVTGAMKPQDLEKALLADVDIKPIGQEYIEEETDTNGKFINYNCKLCDCKFSDKNAKDIHLKGRRHRLQYKQKVDPSLKVEMKQWGGKKQQQKHKFGGPGAYAMSYHPPPQQPRPFVPMQRGHEIMDDQHVVHKLQQIQLSMDEMNSVESLAVLSEKTLKAVSDSMLSEAECPPETQEEHRILKGVMRVGLLAKHLMLKTDTQFDLVVLCSKIPTVTLLYQVVEYFKKHAEVSPDDKLSVSELVEESAFSISLSSVPFICRVTLTCVLLREPQQKPAEDGTSAASQVEEKPPTDPLPKEPCLKALAELRHAKFFQAKCVPLHSVNSTVKIVRDIGNRVQTWSALNCWAIELLVEKTLASISMPLSPGDAVRRLFEVISSGQFLSKRSKLTDPCEKDQVDILAHITDQEREDITSSAQHAIRLIAYNQLYKILGIERLPDLRPTPAPPVGNGGAASLKRPLSRDESSANGGGGPAGAASAAADSSSEGNIAEKKMRMDDTKEETED</sequence>
<dbReference type="InterPro" id="IPR049401">
    <property type="entry name" value="DZF_dom_N"/>
</dbReference>
<dbReference type="SMART" id="SM00572">
    <property type="entry name" value="DZF"/>
    <property type="match status" value="1"/>
</dbReference>
<dbReference type="InterPro" id="IPR013087">
    <property type="entry name" value="Znf_C2H2_type"/>
</dbReference>
<dbReference type="InterPro" id="IPR043519">
    <property type="entry name" value="NT_sf"/>
</dbReference>
<dbReference type="InterPro" id="IPR003604">
    <property type="entry name" value="Matrin/U1-like-C_Znf_C2H2"/>
</dbReference>
<dbReference type="InterPro" id="IPR006561">
    <property type="entry name" value="DZF_dom"/>
</dbReference>
<feature type="domain" description="DZF" evidence="2">
    <location>
        <begin position="452"/>
        <end position="802"/>
    </location>
</feature>
<dbReference type="SMART" id="SM00451">
    <property type="entry name" value="ZnF_U1"/>
    <property type="match status" value="3"/>
</dbReference>
<dbReference type="PANTHER" id="PTHR45762">
    <property type="entry name" value="ZINC FINGER RNA-BINDING PROTEIN"/>
    <property type="match status" value="1"/>
</dbReference>
<dbReference type="InterPro" id="IPR036236">
    <property type="entry name" value="Znf_C2H2_sf"/>
</dbReference>
<dbReference type="PANTHER" id="PTHR45762:SF3">
    <property type="entry name" value="ZINC-FINGER PROTEIN AT 72D, ISOFORM B"/>
    <property type="match status" value="1"/>
</dbReference>
<name>A0ABD2LPW1_9BILA</name>
<accession>A0ABD2LPW1</accession>
<dbReference type="AlphaFoldDB" id="A0ABD2LPW1"/>
<dbReference type="InterPro" id="IPR049402">
    <property type="entry name" value="DZF_dom_C"/>
</dbReference>
<dbReference type="Gene3D" id="3.30.160.60">
    <property type="entry name" value="Classic Zinc Finger"/>
    <property type="match status" value="3"/>
</dbReference>
<feature type="compositionally biased region" description="Basic and acidic residues" evidence="1">
    <location>
        <begin position="827"/>
        <end position="836"/>
    </location>
</feature>
<dbReference type="Pfam" id="PF07528">
    <property type="entry name" value="DZF_N"/>
    <property type="match status" value="1"/>
</dbReference>
<evidence type="ECO:0000259" key="2">
    <source>
        <dbReference type="PROSITE" id="PS51703"/>
    </source>
</evidence>